<accession>A0A076NUD0</accession>
<dbReference type="InterPro" id="IPR027417">
    <property type="entry name" value="P-loop_NTPase"/>
</dbReference>
<dbReference type="PROSITE" id="PS50043">
    <property type="entry name" value="HTH_LUXR_2"/>
    <property type="match status" value="1"/>
</dbReference>
<dbReference type="eggNOG" id="COG2197">
    <property type="taxonomic scope" value="Bacteria"/>
</dbReference>
<dbReference type="PRINTS" id="PR00038">
    <property type="entry name" value="HTHLUXR"/>
</dbReference>
<gene>
    <name evidence="2" type="ORF">CIMIT_11900</name>
</gene>
<sequence length="759" mass="83883">MRRGARLPMRLVTSFISREPEIDHLVSLLESANLVTITGAGGIGKTRLSLETGNRIHDSYPDGAWFLDLSAADSGEAVVPLVATDLEIPDQSSRPSQVRVVDYLRSKSMLLILDNCEHVVLAVSELAYLILTECPDVKMIATSRCQLGVPGEKLLHLEPLSLPSADALVDSAALAKTPAVAMFVERAHAADPAFELTAENASDIASICRRLDGIPLALELAAARIRSIGTGEFAERLEHQFTILQNGPHSAPSRQQTLENAVKWSYDLIDPQARLLWNRISIFPDTFDLLAAENICGFPPLSPEDVYPLLDDLVRNSVLRVERDRRRVRYRQFVSTKLYGQQQLSAEEAADLQARHREFFSRRAAEMAAHWPGPNQLTMLEMAREGHSNTVLALEHAYDTREEPNAAAEHVAALRYQWVAGLSLSEGRDRIEQFLALPGVTGPSRGELLWVGAWVALIQGDHDRGGELVQECWDLAEELDNVHLKAHARCWMALYHLFTGSLEQAIPLFGEALSLFDDLDDTAAELIAGFQHAMAFELSGAHTEALEVCAQAFTFADESGERWNRAHFHWVAGMAHFSLGQWESGRAHARQGLEISADFQDGIVSSLIVELQSWIESAVGNHELASSLATAADDIWRAQGTSVQAFGPAMKARSVKAREPLVFETQRVPRSKKDAIAYALSMYDKLPEPATANEPKVEKNSPLTRREREVAELVGSGLTNRQVADKLVISTRTVEGHVENIFSKLQINNRSQIAVWLHG</sequence>
<dbReference type="SUPFAM" id="SSF52540">
    <property type="entry name" value="P-loop containing nucleoside triphosphate hydrolases"/>
    <property type="match status" value="1"/>
</dbReference>
<reference evidence="2 3" key="1">
    <citation type="submission" date="2014-08" db="EMBL/GenBank/DDBJ databases">
        <title>Complete genome sequence of Corynebacterium imitans DSM 44264, isolated from a five-month-old boy with suspected pharyngeal diphtheria.</title>
        <authorList>
            <person name="Mollmann S."/>
            <person name="Albersmeier A."/>
            <person name="Ruckert C."/>
            <person name="Tauch A."/>
        </authorList>
    </citation>
    <scope>NUCLEOTIDE SEQUENCE [LARGE SCALE GENOMIC DNA]</scope>
    <source>
        <strain evidence="2 3">DSM 44264</strain>
    </source>
</reference>
<dbReference type="SUPFAM" id="SSF48452">
    <property type="entry name" value="TPR-like"/>
    <property type="match status" value="1"/>
</dbReference>
<evidence type="ECO:0000313" key="3">
    <source>
        <dbReference type="Proteomes" id="UP000028780"/>
    </source>
</evidence>
<dbReference type="GO" id="GO:0003677">
    <property type="term" value="F:DNA binding"/>
    <property type="evidence" value="ECO:0007669"/>
    <property type="project" value="InterPro"/>
</dbReference>
<dbReference type="PROSITE" id="PS00622">
    <property type="entry name" value="HTH_LUXR_1"/>
    <property type="match status" value="1"/>
</dbReference>
<dbReference type="KEGG" id="cii:CIMIT_11900"/>
<dbReference type="CDD" id="cd06170">
    <property type="entry name" value="LuxR_C_like"/>
    <property type="match status" value="1"/>
</dbReference>
<dbReference type="HOGENOM" id="CLU_004665_5_3_11"/>
<dbReference type="STRING" id="156978.CIMIT_11900"/>
<dbReference type="SUPFAM" id="SSF46894">
    <property type="entry name" value="C-terminal effector domain of the bipartite response regulators"/>
    <property type="match status" value="1"/>
</dbReference>
<dbReference type="PRINTS" id="PR00364">
    <property type="entry name" value="DISEASERSIST"/>
</dbReference>
<dbReference type="EMBL" id="CP009211">
    <property type="protein sequence ID" value="AIJ34487.1"/>
    <property type="molecule type" value="Genomic_DNA"/>
</dbReference>
<dbReference type="eggNOG" id="COG3903">
    <property type="taxonomic scope" value="Bacteria"/>
</dbReference>
<dbReference type="Proteomes" id="UP000028780">
    <property type="component" value="Chromosome"/>
</dbReference>
<dbReference type="Pfam" id="PF00196">
    <property type="entry name" value="GerE"/>
    <property type="match status" value="1"/>
</dbReference>
<feature type="domain" description="HTH luxR-type" evidence="1">
    <location>
        <begin position="696"/>
        <end position="759"/>
    </location>
</feature>
<organism evidence="2 3">
    <name type="scientific">Corynebacterium imitans</name>
    <dbReference type="NCBI Taxonomy" id="156978"/>
    <lineage>
        <taxon>Bacteria</taxon>
        <taxon>Bacillati</taxon>
        <taxon>Actinomycetota</taxon>
        <taxon>Actinomycetes</taxon>
        <taxon>Mycobacteriales</taxon>
        <taxon>Corynebacteriaceae</taxon>
        <taxon>Corynebacterium</taxon>
    </lineage>
</organism>
<dbReference type="GO" id="GO:0006355">
    <property type="term" value="P:regulation of DNA-templated transcription"/>
    <property type="evidence" value="ECO:0007669"/>
    <property type="project" value="InterPro"/>
</dbReference>
<dbReference type="GO" id="GO:0043531">
    <property type="term" value="F:ADP binding"/>
    <property type="evidence" value="ECO:0007669"/>
    <property type="project" value="InterPro"/>
</dbReference>
<name>A0A076NUD0_9CORY</name>
<dbReference type="InterPro" id="IPR011990">
    <property type="entry name" value="TPR-like_helical_dom_sf"/>
</dbReference>
<dbReference type="PANTHER" id="PTHR47691">
    <property type="entry name" value="REGULATOR-RELATED"/>
    <property type="match status" value="1"/>
</dbReference>
<evidence type="ECO:0000259" key="1">
    <source>
        <dbReference type="PROSITE" id="PS50043"/>
    </source>
</evidence>
<evidence type="ECO:0000313" key="2">
    <source>
        <dbReference type="EMBL" id="AIJ34487.1"/>
    </source>
</evidence>
<dbReference type="SMART" id="SM00421">
    <property type="entry name" value="HTH_LUXR"/>
    <property type="match status" value="1"/>
</dbReference>
<dbReference type="Gene3D" id="3.40.50.300">
    <property type="entry name" value="P-loop containing nucleotide triphosphate hydrolases"/>
    <property type="match status" value="1"/>
</dbReference>
<protein>
    <recommendedName>
        <fullName evidence="1">HTH luxR-type domain-containing protein</fullName>
    </recommendedName>
</protein>
<dbReference type="InterPro" id="IPR000792">
    <property type="entry name" value="Tscrpt_reg_LuxR_C"/>
</dbReference>
<dbReference type="AlphaFoldDB" id="A0A076NUD0"/>
<dbReference type="InterPro" id="IPR016032">
    <property type="entry name" value="Sig_transdc_resp-reg_C-effctor"/>
</dbReference>
<dbReference type="InterPro" id="IPR036388">
    <property type="entry name" value="WH-like_DNA-bd_sf"/>
</dbReference>
<proteinExistence type="predicted"/>
<dbReference type="Gene3D" id="1.25.40.10">
    <property type="entry name" value="Tetratricopeptide repeat domain"/>
    <property type="match status" value="1"/>
</dbReference>
<dbReference type="PANTHER" id="PTHR47691:SF3">
    <property type="entry name" value="HTH-TYPE TRANSCRIPTIONAL REGULATOR RV0890C-RELATED"/>
    <property type="match status" value="1"/>
</dbReference>
<dbReference type="Gene3D" id="1.10.10.10">
    <property type="entry name" value="Winged helix-like DNA-binding domain superfamily/Winged helix DNA-binding domain"/>
    <property type="match status" value="1"/>
</dbReference>
<keyword evidence="3" id="KW-1185">Reference proteome</keyword>